<name>A0A163KV20_ABSGL</name>
<sequence>MPVSSTGRGYVAYGSILIRGLTKHHRSLVKQIKATHAATDPTHNLSINVAYVTRVIPSLYIEDFDNDRSSLAARRATRFGNGNDTNRHDNYANNRGRPYQNGRGCQEPGLTSDLKLCYHLAPSGLASSPFLALALYY</sequence>
<gene>
    <name evidence="2" type="primary">ABSGL_06307.1 scaffold 8040</name>
</gene>
<dbReference type="Proteomes" id="UP000078561">
    <property type="component" value="Unassembled WGS sequence"/>
</dbReference>
<evidence type="ECO:0000313" key="2">
    <source>
        <dbReference type="EMBL" id="SAM00599.1"/>
    </source>
</evidence>
<proteinExistence type="predicted"/>
<accession>A0A163KV20</accession>
<evidence type="ECO:0000313" key="3">
    <source>
        <dbReference type="Proteomes" id="UP000078561"/>
    </source>
</evidence>
<reference evidence="2" key="1">
    <citation type="submission" date="2016-04" db="EMBL/GenBank/DDBJ databases">
        <authorList>
            <person name="Evans L.H."/>
            <person name="Alamgir A."/>
            <person name="Owens N."/>
            <person name="Weber N.D."/>
            <person name="Virtaneva K."/>
            <person name="Barbian K."/>
            <person name="Babar A."/>
            <person name="Rosenke K."/>
        </authorList>
    </citation>
    <scope>NUCLEOTIDE SEQUENCE [LARGE SCALE GENOMIC DNA]</scope>
    <source>
        <strain evidence="2">CBS 101.48</strain>
    </source>
</reference>
<dbReference type="EMBL" id="LT553293">
    <property type="protein sequence ID" value="SAM00599.1"/>
    <property type="molecule type" value="Genomic_DNA"/>
</dbReference>
<evidence type="ECO:0000256" key="1">
    <source>
        <dbReference type="SAM" id="MobiDB-lite"/>
    </source>
</evidence>
<dbReference type="AlphaFoldDB" id="A0A163KV20"/>
<dbReference type="InParanoid" id="A0A163KV20"/>
<organism evidence="2">
    <name type="scientific">Absidia glauca</name>
    <name type="common">Pin mould</name>
    <dbReference type="NCBI Taxonomy" id="4829"/>
    <lineage>
        <taxon>Eukaryota</taxon>
        <taxon>Fungi</taxon>
        <taxon>Fungi incertae sedis</taxon>
        <taxon>Mucoromycota</taxon>
        <taxon>Mucoromycotina</taxon>
        <taxon>Mucoromycetes</taxon>
        <taxon>Mucorales</taxon>
        <taxon>Cunninghamellaceae</taxon>
        <taxon>Absidia</taxon>
    </lineage>
</organism>
<keyword evidence="3" id="KW-1185">Reference proteome</keyword>
<protein>
    <submittedName>
        <fullName evidence="2">Uncharacterized protein</fullName>
    </submittedName>
</protein>
<feature type="region of interest" description="Disordered" evidence="1">
    <location>
        <begin position="78"/>
        <end position="103"/>
    </location>
</feature>